<dbReference type="PANTHER" id="PTHR24183">
    <property type="entry name" value="FIBRONECTIN TYPE 3 AND ANKYRIN REPEAT DOMAINS PROTEIN 1"/>
    <property type="match status" value="1"/>
</dbReference>
<dbReference type="PROSITE" id="PS50088">
    <property type="entry name" value="ANK_REPEAT"/>
    <property type="match status" value="3"/>
</dbReference>
<dbReference type="Gene3D" id="1.25.40.20">
    <property type="entry name" value="Ankyrin repeat-containing domain"/>
    <property type="match status" value="2"/>
</dbReference>
<dbReference type="AlphaFoldDB" id="A0A1J5TCM0"/>
<dbReference type="CDD" id="cd01444">
    <property type="entry name" value="GlpE_ST"/>
    <property type="match status" value="1"/>
</dbReference>
<dbReference type="InterPro" id="IPR023695">
    <property type="entry name" value="Thiosulf_sulfurTrfase"/>
</dbReference>
<evidence type="ECO:0000259" key="1">
    <source>
        <dbReference type="PROSITE" id="PS50206"/>
    </source>
</evidence>
<dbReference type="EC" id="2.8.1.1" evidence="2"/>
<dbReference type="SMART" id="SM00450">
    <property type="entry name" value="RHOD"/>
    <property type="match status" value="1"/>
</dbReference>
<feature type="domain" description="Rhodanese" evidence="1">
    <location>
        <begin position="23"/>
        <end position="108"/>
    </location>
</feature>
<gene>
    <name evidence="2" type="primary">glpE_1</name>
    <name evidence="2" type="ORF">GALL_20810</name>
</gene>
<dbReference type="InterPro" id="IPR036770">
    <property type="entry name" value="Ankyrin_rpt-contain_sf"/>
</dbReference>
<dbReference type="PROSITE" id="PS50206">
    <property type="entry name" value="RHODANESE_3"/>
    <property type="match status" value="1"/>
</dbReference>
<reference evidence="2" key="1">
    <citation type="submission" date="2016-10" db="EMBL/GenBank/DDBJ databases">
        <title>Sequence of Gallionella enrichment culture.</title>
        <authorList>
            <person name="Poehlein A."/>
            <person name="Muehling M."/>
            <person name="Daniel R."/>
        </authorList>
    </citation>
    <scope>NUCLEOTIDE SEQUENCE</scope>
</reference>
<proteinExistence type="predicted"/>
<dbReference type="GO" id="GO:0042981">
    <property type="term" value="P:regulation of apoptotic process"/>
    <property type="evidence" value="ECO:0007669"/>
    <property type="project" value="TreeGrafter"/>
</dbReference>
<evidence type="ECO:0000313" key="2">
    <source>
        <dbReference type="EMBL" id="OIR17859.1"/>
    </source>
</evidence>
<dbReference type="Pfam" id="PF00581">
    <property type="entry name" value="Rhodanese"/>
    <property type="match status" value="1"/>
</dbReference>
<protein>
    <submittedName>
        <fullName evidence="2">Thiosulfate sulfurtransferase GlpE</fullName>
        <ecNumber evidence="2">2.8.1.1</ecNumber>
    </submittedName>
</protein>
<dbReference type="GO" id="GO:0005737">
    <property type="term" value="C:cytoplasm"/>
    <property type="evidence" value="ECO:0007669"/>
    <property type="project" value="InterPro"/>
</dbReference>
<sequence>MSTAFQRISPQYASDLILRARAGIKPLALFDSRDMASFEKSHIKGTDHLTEHGFGDVVASLPKSIPVMIYCYHGNASQVYASMFSDFKFNEVYSVDGGYEALAPALLEQPALTAKSSSALADFLTEYHFDANDLNSAWDHALTPLMRTALQGRDDLAEELLALGVNIHMRNFDGNNALWLACVSGNAKLVQRLIDAGIDIDNCNLTGATALMYTASSGKHEMMKILLTNGADPLIRTDDDYLAVDLAATEECLKLLRHTAA</sequence>
<accession>A0A1J5TCM0</accession>
<dbReference type="InterPro" id="IPR001763">
    <property type="entry name" value="Rhodanese-like_dom"/>
</dbReference>
<organism evidence="2">
    <name type="scientific">mine drainage metagenome</name>
    <dbReference type="NCBI Taxonomy" id="410659"/>
    <lineage>
        <taxon>unclassified sequences</taxon>
        <taxon>metagenomes</taxon>
        <taxon>ecological metagenomes</taxon>
    </lineage>
</organism>
<dbReference type="SMART" id="SM00248">
    <property type="entry name" value="ANK"/>
    <property type="match status" value="3"/>
</dbReference>
<dbReference type="Gene3D" id="3.40.250.10">
    <property type="entry name" value="Rhodanese-like domain"/>
    <property type="match status" value="1"/>
</dbReference>
<dbReference type="Pfam" id="PF12796">
    <property type="entry name" value="Ank_2"/>
    <property type="match status" value="1"/>
</dbReference>
<dbReference type="GO" id="GO:0004792">
    <property type="term" value="F:thiosulfate-cyanide sulfurtransferase activity"/>
    <property type="evidence" value="ECO:0007669"/>
    <property type="project" value="UniProtKB-EC"/>
</dbReference>
<dbReference type="EMBL" id="MLJW01000004">
    <property type="protein sequence ID" value="OIR17859.1"/>
    <property type="molecule type" value="Genomic_DNA"/>
</dbReference>
<dbReference type="PANTHER" id="PTHR24183:SF1">
    <property type="entry name" value="FIBRONECTIN TYPE 3 AND ANKYRIN REPEAT DOMAINS PROTEIN 1"/>
    <property type="match status" value="1"/>
</dbReference>
<dbReference type="PROSITE" id="PS50297">
    <property type="entry name" value="ANK_REP_REGION"/>
    <property type="match status" value="2"/>
</dbReference>
<keyword evidence="2" id="KW-0808">Transferase</keyword>
<dbReference type="InterPro" id="IPR002110">
    <property type="entry name" value="Ankyrin_rpt"/>
</dbReference>
<comment type="caution">
    <text evidence="2">The sequence shown here is derived from an EMBL/GenBank/DDBJ whole genome shotgun (WGS) entry which is preliminary data.</text>
</comment>
<dbReference type="SUPFAM" id="SSF48403">
    <property type="entry name" value="Ankyrin repeat"/>
    <property type="match status" value="1"/>
</dbReference>
<dbReference type="InterPro" id="IPR036873">
    <property type="entry name" value="Rhodanese-like_dom_sf"/>
</dbReference>
<name>A0A1J5TCM0_9ZZZZ</name>
<dbReference type="GO" id="GO:0005634">
    <property type="term" value="C:nucleus"/>
    <property type="evidence" value="ECO:0007669"/>
    <property type="project" value="TreeGrafter"/>
</dbReference>